<dbReference type="Pfam" id="PF00589">
    <property type="entry name" value="Phage_integrase"/>
    <property type="match status" value="1"/>
</dbReference>
<organism evidence="3 4">
    <name type="scientific">Methanococcoides alaskense</name>
    <dbReference type="NCBI Taxonomy" id="325778"/>
    <lineage>
        <taxon>Archaea</taxon>
        <taxon>Methanobacteriati</taxon>
        <taxon>Methanobacteriota</taxon>
        <taxon>Stenosarchaea group</taxon>
        <taxon>Methanomicrobia</taxon>
        <taxon>Methanosarcinales</taxon>
        <taxon>Methanosarcinaceae</taxon>
        <taxon>Methanococcoides</taxon>
    </lineage>
</organism>
<evidence type="ECO:0000313" key="3">
    <source>
        <dbReference type="EMBL" id="MDR6223409.1"/>
    </source>
</evidence>
<evidence type="ECO:0000313" key="4">
    <source>
        <dbReference type="Proteomes" id="UP001185015"/>
    </source>
</evidence>
<dbReference type="EMBL" id="JAVDQI010000007">
    <property type="protein sequence ID" value="MDR6223409.1"/>
    <property type="molecule type" value="Genomic_DNA"/>
</dbReference>
<dbReference type="InterPro" id="IPR013762">
    <property type="entry name" value="Integrase-like_cat_sf"/>
</dbReference>
<dbReference type="Proteomes" id="UP001185015">
    <property type="component" value="Unassembled WGS sequence"/>
</dbReference>
<dbReference type="Gene3D" id="1.10.443.10">
    <property type="entry name" value="Intergrase catalytic core"/>
    <property type="match status" value="1"/>
</dbReference>
<dbReference type="SUPFAM" id="SSF56349">
    <property type="entry name" value="DNA breaking-rejoining enzymes"/>
    <property type="match status" value="1"/>
</dbReference>
<dbReference type="GO" id="GO:0003677">
    <property type="term" value="F:DNA binding"/>
    <property type="evidence" value="ECO:0007669"/>
    <property type="project" value="InterPro"/>
</dbReference>
<feature type="domain" description="Tyr recombinase" evidence="2">
    <location>
        <begin position="127"/>
        <end position="253"/>
    </location>
</feature>
<dbReference type="InterPro" id="IPR002104">
    <property type="entry name" value="Integrase_catalytic"/>
</dbReference>
<dbReference type="GO" id="GO:0015074">
    <property type="term" value="P:DNA integration"/>
    <property type="evidence" value="ECO:0007669"/>
    <property type="project" value="InterPro"/>
</dbReference>
<evidence type="ECO:0000256" key="1">
    <source>
        <dbReference type="ARBA" id="ARBA00023172"/>
    </source>
</evidence>
<keyword evidence="1" id="KW-0233">DNA recombination</keyword>
<dbReference type="PROSITE" id="PS51898">
    <property type="entry name" value="TYR_RECOMBINASE"/>
    <property type="match status" value="1"/>
</dbReference>
<evidence type="ECO:0000259" key="2">
    <source>
        <dbReference type="PROSITE" id="PS51898"/>
    </source>
</evidence>
<gene>
    <name evidence="3" type="ORF">J2750_001877</name>
</gene>
<dbReference type="AlphaFoldDB" id="A0AA90U1A8"/>
<dbReference type="RefSeq" id="WP_309740680.1">
    <property type="nucleotide sequence ID" value="NZ_JAVDQI010000007.1"/>
</dbReference>
<keyword evidence="4" id="KW-1185">Reference proteome</keyword>
<name>A0AA90U1A8_9EURY</name>
<dbReference type="GO" id="GO:0006310">
    <property type="term" value="P:DNA recombination"/>
    <property type="evidence" value="ECO:0007669"/>
    <property type="project" value="UniProtKB-KW"/>
</dbReference>
<dbReference type="InterPro" id="IPR011010">
    <property type="entry name" value="DNA_brk_join_enz"/>
</dbReference>
<accession>A0AA90U1A8</accession>
<sequence length="253" mass="29402">MSLYKDDKILKATEKRIINASYSKTDKKILFSYEADLFVADLSVARVFKHLGQLHRLRIWLDVDFPKANERGLKNLVSQIQRRKDLSPDTKNDYKRCLRQFYRWLLPDANPPMLSWINIKRKVGNSKLPEELLTEDDKVAMINAANNLRDKAFIATLSETAARIGEMDSLQIKNIKFDDRGAVLMVDGKTGMRRVRVVSCAPYLSSTYIHHLNYIIYTLRSQSGKLYLYSHGWYQTVLRMGSYHAHRQIFPKG</sequence>
<comment type="caution">
    <text evidence="3">The sequence shown here is derived from an EMBL/GenBank/DDBJ whole genome shotgun (WGS) entry which is preliminary data.</text>
</comment>
<reference evidence="3 4" key="1">
    <citation type="submission" date="2023-07" db="EMBL/GenBank/DDBJ databases">
        <title>Genomic Encyclopedia of Type Strains, Phase IV (KMG-IV): sequencing the most valuable type-strain genomes for metagenomic binning, comparative biology and taxonomic classification.</title>
        <authorList>
            <person name="Goeker M."/>
        </authorList>
    </citation>
    <scope>NUCLEOTIDE SEQUENCE [LARGE SCALE GENOMIC DNA]</scope>
    <source>
        <strain evidence="3 4">DSM 17273</strain>
    </source>
</reference>
<proteinExistence type="predicted"/>
<protein>
    <submittedName>
        <fullName evidence="3">Site-specific recombinase XerD</fullName>
    </submittedName>
</protein>